<dbReference type="InterPro" id="IPR027417">
    <property type="entry name" value="P-loop_NTPase"/>
</dbReference>
<dbReference type="AlphaFoldDB" id="A0A7S2UNN9"/>
<organism evidence="3">
    <name type="scientific">Attheya septentrionalis</name>
    <dbReference type="NCBI Taxonomy" id="420275"/>
    <lineage>
        <taxon>Eukaryota</taxon>
        <taxon>Sar</taxon>
        <taxon>Stramenopiles</taxon>
        <taxon>Ochrophyta</taxon>
        <taxon>Bacillariophyta</taxon>
        <taxon>Coscinodiscophyceae</taxon>
        <taxon>Chaetocerotophycidae</taxon>
        <taxon>Chaetocerotales</taxon>
        <taxon>Attheyaceae</taxon>
        <taxon>Attheya</taxon>
    </lineage>
</organism>
<dbReference type="EMBL" id="HBHQ01025588">
    <property type="protein sequence ID" value="CAD9825446.1"/>
    <property type="molecule type" value="Transcribed_RNA"/>
</dbReference>
<gene>
    <name evidence="3" type="ORF">ASEP1449_LOCUS17280</name>
</gene>
<evidence type="ECO:0000256" key="1">
    <source>
        <dbReference type="ARBA" id="ARBA00022962"/>
    </source>
</evidence>
<dbReference type="SUPFAM" id="SSF52540">
    <property type="entry name" value="P-loop containing nucleoside triphosphate hydrolases"/>
    <property type="match status" value="1"/>
</dbReference>
<keyword evidence="1" id="KW-0315">Glutamine amidotransferase</keyword>
<sequence>MASDHKTRDNSIVMMSRAATSAPVVKLGGNIKNNTNTNKNQEEEGYVSMQDLFRFHSYTTDMTQNYLATVPADSDTHMVVPVGLILMTGSWSSCRASHHRSTVLENLTRLFESTQSQSQHNTPHDNVRIIPCVGCVCVDESDEALRLCLGDDDDDDDDINSPMRTIHANGANVEDVPSQLPALAIVTGGDILRPTADSNVTTESNTVSSCPGQITFVKNIPSSLLTSVLLLQKDHNSSSSFTQKEMEYERLVRLALEETMNATVSKLVTSFFTPPDIPSRSPVVPMMTTRTNNNTPVRIFVSGDRSQVGKSTVCLGLLGSLLLQLGYKPQELAYIKPATQCEQPQLVEQFCKAHGIPCVPIGPIVYYKGFTRAFLAGETPTSCQLLAQAGHAVDQLSSHKKVMIVDGVGYPSVGSICGTDNCRVSQACGIPIPQNEPQSQQDGNGECDRIPMPVLMVGKSGVGDAVDSFNINATYFEASGTPVLGAVFNRLPLDGYYSLDNCKTAVTAYFEQYKQNPHQQAFGFIPEVMTVPVPDVDTNNSATIATSFASTTNPMDRANELIQIFHQHVDVAKIVEAARSVTESKRLELERASHVNNTAASSHATTRSKSHVDDSSTPARKRIRLLHETTPHPTTAVSMVREDERMTTSMSEAAATSTTYKTRDDIERDANSAGAMLVST</sequence>
<dbReference type="PANTHER" id="PTHR21343:SF10">
    <property type="entry name" value="DRTGG DOMAIN-CONTAINING PROTEIN"/>
    <property type="match status" value="1"/>
</dbReference>
<accession>A0A7S2UNN9</accession>
<evidence type="ECO:0008006" key="4">
    <source>
        <dbReference type="Google" id="ProtNLM"/>
    </source>
</evidence>
<feature type="region of interest" description="Disordered" evidence="2">
    <location>
        <begin position="592"/>
        <end position="666"/>
    </location>
</feature>
<evidence type="ECO:0000313" key="3">
    <source>
        <dbReference type="EMBL" id="CAD9825446.1"/>
    </source>
</evidence>
<feature type="compositionally biased region" description="Low complexity" evidence="2">
    <location>
        <begin position="647"/>
        <end position="659"/>
    </location>
</feature>
<feature type="compositionally biased region" description="Polar residues" evidence="2">
    <location>
        <begin position="594"/>
        <end position="607"/>
    </location>
</feature>
<evidence type="ECO:0000256" key="2">
    <source>
        <dbReference type="SAM" id="MobiDB-lite"/>
    </source>
</evidence>
<dbReference type="PANTHER" id="PTHR21343">
    <property type="entry name" value="DETHIOBIOTIN SYNTHETASE"/>
    <property type="match status" value="1"/>
</dbReference>
<reference evidence="3" key="1">
    <citation type="submission" date="2021-01" db="EMBL/GenBank/DDBJ databases">
        <authorList>
            <person name="Corre E."/>
            <person name="Pelletier E."/>
            <person name="Niang G."/>
            <person name="Scheremetjew M."/>
            <person name="Finn R."/>
            <person name="Kale V."/>
            <person name="Holt S."/>
            <person name="Cochrane G."/>
            <person name="Meng A."/>
            <person name="Brown T."/>
            <person name="Cohen L."/>
        </authorList>
    </citation>
    <scope>NUCLEOTIDE SEQUENCE</scope>
    <source>
        <strain evidence="3">CCMP2084</strain>
    </source>
</reference>
<name>A0A7S2UNN9_9STRA</name>
<dbReference type="Gene3D" id="3.40.50.300">
    <property type="entry name" value="P-loop containing nucleotide triphosphate hydrolases"/>
    <property type="match status" value="1"/>
</dbReference>
<proteinExistence type="predicted"/>
<protein>
    <recommendedName>
        <fullName evidence="4">DRTGG domain-containing protein</fullName>
    </recommendedName>
</protein>